<evidence type="ECO:0000313" key="3">
    <source>
        <dbReference type="EMBL" id="EFC49932.1"/>
    </source>
</evidence>
<dbReference type="CDD" id="cd00067">
    <property type="entry name" value="GAL4"/>
    <property type="match status" value="1"/>
</dbReference>
<dbReference type="RefSeq" id="XP_002682676.1">
    <property type="nucleotide sequence ID" value="XM_002682630.1"/>
</dbReference>
<dbReference type="GO" id="GO:0000981">
    <property type="term" value="F:DNA-binding transcription factor activity, RNA polymerase II-specific"/>
    <property type="evidence" value="ECO:0007669"/>
    <property type="project" value="InterPro"/>
</dbReference>
<dbReference type="Pfam" id="PF00172">
    <property type="entry name" value="Zn_clus"/>
    <property type="match status" value="1"/>
</dbReference>
<evidence type="ECO:0000259" key="2">
    <source>
        <dbReference type="PROSITE" id="PS50048"/>
    </source>
</evidence>
<organism evidence="4">
    <name type="scientific">Naegleria gruberi</name>
    <name type="common">Amoeba</name>
    <dbReference type="NCBI Taxonomy" id="5762"/>
    <lineage>
        <taxon>Eukaryota</taxon>
        <taxon>Discoba</taxon>
        <taxon>Heterolobosea</taxon>
        <taxon>Tetramitia</taxon>
        <taxon>Eutetramitia</taxon>
        <taxon>Vahlkampfiidae</taxon>
        <taxon>Naegleria</taxon>
    </lineage>
</organism>
<dbReference type="InParanoid" id="D2UZE0"/>
<name>D2UZE0_NAEGR</name>
<gene>
    <name evidence="3" type="ORF">NAEGRDRAFT_61903</name>
</gene>
<dbReference type="GeneID" id="8863263"/>
<dbReference type="AlphaFoldDB" id="D2UZE0"/>
<dbReference type="InterPro" id="IPR036864">
    <property type="entry name" value="Zn2-C6_fun-type_DNA-bd_sf"/>
</dbReference>
<evidence type="ECO:0000313" key="4">
    <source>
        <dbReference type="Proteomes" id="UP000006671"/>
    </source>
</evidence>
<feature type="domain" description="Zn(2)-C6 fungal-type" evidence="2">
    <location>
        <begin position="42"/>
        <end position="72"/>
    </location>
</feature>
<feature type="compositionally biased region" description="Low complexity" evidence="1">
    <location>
        <begin position="540"/>
        <end position="562"/>
    </location>
</feature>
<protein>
    <submittedName>
        <fullName evidence="3">Predicted protein</fullName>
    </submittedName>
</protein>
<evidence type="ECO:0000256" key="1">
    <source>
        <dbReference type="SAM" id="MobiDB-lite"/>
    </source>
</evidence>
<dbReference type="Proteomes" id="UP000006671">
    <property type="component" value="Unassembled WGS sequence"/>
</dbReference>
<sequence length="571" mass="66151">MTQREDELNMSIHNGEDEEENVLRKTSEGTDASSETMFHPISCNKCRTNHKKCDKKLPMCSYCASRGIACEYDNPRKRGKGSDQYPPEPKKRKIKIQPEWKEIGLLDPNLLVEFYYDYLSDGLAVLPKHKFTYFVTNCLNQFMRVSTEPLTLETNDLIKSEEEMRGLYIMYSALLTVYYQFHAKTELATLTASICEKEITKHSIECFENLYFVAGCHTIALFFLIEGSQEKKGKFFGHYVTYFFKMKDNIDDMDAFEKNFYHSYLLIKHVCEHEPPKDFKSFISGLPQFFQVLSGRNIEDVVIPEVWEYLKSAEPNSANYMIFKQLLENVFLFADQHKKHMMTSNLSNDSISKNYLEFESLIRNIIHDGFRLLFYGKIPELAGELIEEVALRITLQTENDLFKLALPAVDIGIRKACEFHLKVSQEVEMGLRDRRSRIKTSSGKTISFDNYSLLEKDLKAIKLLASRFKSIYNIDKELIAKCEEFLKRQEEKQQTQPSITMLPPIDTNLLRPPVHIEWNHHNQDSFLSSMMDFVKLMTQNNNGNMSSPSPSNSSFGSASSSAPYDPWSLFQ</sequence>
<dbReference type="EMBL" id="GG738846">
    <property type="protein sequence ID" value="EFC49932.1"/>
    <property type="molecule type" value="Genomic_DNA"/>
</dbReference>
<dbReference type="VEuPathDB" id="AmoebaDB:NAEGRDRAFT_61903"/>
<keyword evidence="4" id="KW-1185">Reference proteome</keyword>
<dbReference type="SMART" id="SM00066">
    <property type="entry name" value="GAL4"/>
    <property type="match status" value="1"/>
</dbReference>
<dbReference type="PROSITE" id="PS50048">
    <property type="entry name" value="ZN2_CY6_FUNGAL_2"/>
    <property type="match status" value="1"/>
</dbReference>
<feature type="region of interest" description="Disordered" evidence="1">
    <location>
        <begin position="1"/>
        <end position="34"/>
    </location>
</feature>
<dbReference type="PROSITE" id="PS00463">
    <property type="entry name" value="ZN2_CY6_FUNGAL_1"/>
    <property type="match status" value="1"/>
</dbReference>
<dbReference type="InterPro" id="IPR001138">
    <property type="entry name" value="Zn2Cys6_DnaBD"/>
</dbReference>
<dbReference type="SUPFAM" id="SSF57701">
    <property type="entry name" value="Zn2/Cys6 DNA-binding domain"/>
    <property type="match status" value="1"/>
</dbReference>
<dbReference type="KEGG" id="ngr:NAEGRDRAFT_61903"/>
<proteinExistence type="predicted"/>
<dbReference type="OrthoDB" id="4937900at2759"/>
<accession>D2UZE0</accession>
<dbReference type="GO" id="GO:0008270">
    <property type="term" value="F:zinc ion binding"/>
    <property type="evidence" value="ECO:0007669"/>
    <property type="project" value="InterPro"/>
</dbReference>
<feature type="region of interest" description="Disordered" evidence="1">
    <location>
        <begin position="539"/>
        <end position="571"/>
    </location>
</feature>
<reference evidence="3 4" key="1">
    <citation type="journal article" date="2010" name="Cell">
        <title>The genome of Naegleria gruberi illuminates early eukaryotic versatility.</title>
        <authorList>
            <person name="Fritz-Laylin L.K."/>
            <person name="Prochnik S.E."/>
            <person name="Ginger M.L."/>
            <person name="Dacks J.B."/>
            <person name="Carpenter M.L."/>
            <person name="Field M.C."/>
            <person name="Kuo A."/>
            <person name="Paredez A."/>
            <person name="Chapman J."/>
            <person name="Pham J."/>
            <person name="Shu S."/>
            <person name="Neupane R."/>
            <person name="Cipriano M."/>
            <person name="Mancuso J."/>
            <person name="Tu H."/>
            <person name="Salamov A."/>
            <person name="Lindquist E."/>
            <person name="Shapiro H."/>
            <person name="Lucas S."/>
            <person name="Grigoriev I.V."/>
            <person name="Cande W.Z."/>
            <person name="Fulton C."/>
            <person name="Rokhsar D.S."/>
            <person name="Dawson S.C."/>
        </authorList>
    </citation>
    <scope>NUCLEOTIDE SEQUENCE [LARGE SCALE GENOMIC DNA]</scope>
    <source>
        <strain evidence="3 4">NEG-M</strain>
    </source>
</reference>
<dbReference type="Gene3D" id="4.10.240.10">
    <property type="entry name" value="Zn(2)-C6 fungal-type DNA-binding domain"/>
    <property type="match status" value="1"/>
</dbReference>